<proteinExistence type="predicted"/>
<evidence type="ECO:0000313" key="1">
    <source>
        <dbReference type="EMBL" id="GAA4456219.1"/>
    </source>
</evidence>
<keyword evidence="2" id="KW-1185">Reference proteome</keyword>
<dbReference type="PANTHER" id="PTHR36529:SF1">
    <property type="entry name" value="GLYCOSYLTRANSFERASE"/>
    <property type="match status" value="1"/>
</dbReference>
<dbReference type="Pfam" id="PF09837">
    <property type="entry name" value="DUF2064"/>
    <property type="match status" value="1"/>
</dbReference>
<evidence type="ECO:0000313" key="2">
    <source>
        <dbReference type="Proteomes" id="UP001500840"/>
    </source>
</evidence>
<sequence>MWTASGLTRHSLSSILSGDIAHVRVPFPSTNFDMPHPASKLTLGIMAKYWTAGTVKTRLGRSIGMQAAAEIHREFVLRLCKQLAEVRDRRVLSIAPDSATALLREELARDTWEITPQGDGDLGDRMSRFFRSQLGTASSETPASRVVLIGADCPLLSESDIKNAAQQLESHDIVLGPAMDGGYYLIGLRGPWSERFERLFQEMPWSSADVFAITKQRANESQLSLAVLPQNEDIDTIECLDRLRDHLNESREQNRSLADFADRIDTILSQNRTA</sequence>
<comment type="caution">
    <text evidence="1">The sequence shown here is derived from an EMBL/GenBank/DDBJ whole genome shotgun (WGS) entry which is preliminary data.</text>
</comment>
<dbReference type="PANTHER" id="PTHR36529">
    <property type="entry name" value="SLL1095 PROTEIN"/>
    <property type="match status" value="1"/>
</dbReference>
<dbReference type="Proteomes" id="UP001500840">
    <property type="component" value="Unassembled WGS sequence"/>
</dbReference>
<dbReference type="InterPro" id="IPR029044">
    <property type="entry name" value="Nucleotide-diphossugar_trans"/>
</dbReference>
<protein>
    <submittedName>
        <fullName evidence="1">TIGR04282 family arsenosugar biosynthesis glycosyltransferase</fullName>
    </submittedName>
</protein>
<dbReference type="NCBIfam" id="TIGR04282">
    <property type="entry name" value="glyco_like_cofC"/>
    <property type="match status" value="1"/>
</dbReference>
<dbReference type="InterPro" id="IPR018641">
    <property type="entry name" value="Trfase_1_rSAM/seldom-assoc"/>
</dbReference>
<dbReference type="Gene3D" id="3.90.550.10">
    <property type="entry name" value="Spore Coat Polysaccharide Biosynthesis Protein SpsA, Chain A"/>
    <property type="match status" value="1"/>
</dbReference>
<dbReference type="SUPFAM" id="SSF53448">
    <property type="entry name" value="Nucleotide-diphospho-sugar transferases"/>
    <property type="match status" value="1"/>
</dbReference>
<accession>A0ABP8MY25</accession>
<gene>
    <name evidence="1" type="ORF">GCM10023156_31240</name>
</gene>
<organism evidence="1 2">
    <name type="scientific">Novipirellula rosea</name>
    <dbReference type="NCBI Taxonomy" id="1031540"/>
    <lineage>
        <taxon>Bacteria</taxon>
        <taxon>Pseudomonadati</taxon>
        <taxon>Planctomycetota</taxon>
        <taxon>Planctomycetia</taxon>
        <taxon>Pirellulales</taxon>
        <taxon>Pirellulaceae</taxon>
        <taxon>Novipirellula</taxon>
    </lineage>
</organism>
<reference evidence="2" key="1">
    <citation type="journal article" date="2019" name="Int. J. Syst. Evol. Microbiol.">
        <title>The Global Catalogue of Microorganisms (GCM) 10K type strain sequencing project: providing services to taxonomists for standard genome sequencing and annotation.</title>
        <authorList>
            <consortium name="The Broad Institute Genomics Platform"/>
            <consortium name="The Broad Institute Genome Sequencing Center for Infectious Disease"/>
            <person name="Wu L."/>
            <person name="Ma J."/>
        </authorList>
    </citation>
    <scope>NUCLEOTIDE SEQUENCE [LARGE SCALE GENOMIC DNA]</scope>
    <source>
        <strain evidence="2">JCM 17759</strain>
    </source>
</reference>
<name>A0ABP8MY25_9BACT</name>
<dbReference type="EMBL" id="BAABGA010000037">
    <property type="protein sequence ID" value="GAA4456219.1"/>
    <property type="molecule type" value="Genomic_DNA"/>
</dbReference>